<organism evidence="12 13">
    <name type="scientific">Strigamia maritima</name>
    <name type="common">European centipede</name>
    <name type="synonym">Geophilus maritimus</name>
    <dbReference type="NCBI Taxonomy" id="126957"/>
    <lineage>
        <taxon>Eukaryota</taxon>
        <taxon>Metazoa</taxon>
        <taxon>Ecdysozoa</taxon>
        <taxon>Arthropoda</taxon>
        <taxon>Myriapoda</taxon>
        <taxon>Chilopoda</taxon>
        <taxon>Pleurostigmophora</taxon>
        <taxon>Geophilomorpha</taxon>
        <taxon>Linotaeniidae</taxon>
        <taxon>Strigamia</taxon>
    </lineage>
</organism>
<proteinExistence type="inferred from homology"/>
<dbReference type="PANTHER" id="PTHR22752">
    <property type="entry name" value="G PROTEIN-COUPLED RECEPTOR"/>
    <property type="match status" value="1"/>
</dbReference>
<dbReference type="GO" id="GO:0004930">
    <property type="term" value="F:G protein-coupled receptor activity"/>
    <property type="evidence" value="ECO:0007669"/>
    <property type="project" value="UniProtKB-KW"/>
</dbReference>
<feature type="transmembrane region" description="Helical" evidence="10">
    <location>
        <begin position="147"/>
        <end position="169"/>
    </location>
</feature>
<keyword evidence="13" id="KW-1185">Reference proteome</keyword>
<evidence type="ECO:0000313" key="13">
    <source>
        <dbReference type="Proteomes" id="UP000014500"/>
    </source>
</evidence>
<dbReference type="InterPro" id="IPR000276">
    <property type="entry name" value="GPCR_Rhodpsn"/>
</dbReference>
<dbReference type="eggNOG" id="KOG3656">
    <property type="taxonomic scope" value="Eukaryota"/>
</dbReference>
<dbReference type="Gene3D" id="1.20.1070.10">
    <property type="entry name" value="Rhodopsin 7-helix transmembrane proteins"/>
    <property type="match status" value="1"/>
</dbReference>
<feature type="domain" description="G-protein coupled receptors family 1 profile" evidence="11">
    <location>
        <begin position="47"/>
        <end position="300"/>
    </location>
</feature>
<feature type="transmembrane region" description="Helical" evidence="10">
    <location>
        <begin position="280"/>
        <end position="303"/>
    </location>
</feature>
<evidence type="ECO:0000256" key="3">
    <source>
        <dbReference type="ARBA" id="ARBA00022475"/>
    </source>
</evidence>
<dbReference type="GO" id="GO:0005886">
    <property type="term" value="C:plasma membrane"/>
    <property type="evidence" value="ECO:0007669"/>
    <property type="project" value="UniProtKB-SubCell"/>
</dbReference>
<dbReference type="STRING" id="126957.T1JA05"/>
<feature type="transmembrane region" description="Helical" evidence="10">
    <location>
        <begin position="189"/>
        <end position="215"/>
    </location>
</feature>
<keyword evidence="9" id="KW-0807">Transducer</keyword>
<evidence type="ECO:0000256" key="8">
    <source>
        <dbReference type="ARBA" id="ARBA00023170"/>
    </source>
</evidence>
<evidence type="ECO:0000259" key="11">
    <source>
        <dbReference type="PROSITE" id="PS50262"/>
    </source>
</evidence>
<dbReference type="SUPFAM" id="SSF81321">
    <property type="entry name" value="Family A G protein-coupled receptor-like"/>
    <property type="match status" value="1"/>
</dbReference>
<keyword evidence="3" id="KW-1003">Cell membrane</keyword>
<keyword evidence="7 10" id="KW-0472">Membrane</keyword>
<reference evidence="13" key="1">
    <citation type="submission" date="2011-05" db="EMBL/GenBank/DDBJ databases">
        <authorList>
            <person name="Richards S.R."/>
            <person name="Qu J."/>
            <person name="Jiang H."/>
            <person name="Jhangiani S.N."/>
            <person name="Agravi P."/>
            <person name="Goodspeed R."/>
            <person name="Gross S."/>
            <person name="Mandapat C."/>
            <person name="Jackson L."/>
            <person name="Mathew T."/>
            <person name="Pu L."/>
            <person name="Thornton R."/>
            <person name="Saada N."/>
            <person name="Wilczek-Boney K.B."/>
            <person name="Lee S."/>
            <person name="Kovar C."/>
            <person name="Wu Y."/>
            <person name="Scherer S.E."/>
            <person name="Worley K.C."/>
            <person name="Muzny D.M."/>
            <person name="Gibbs R."/>
        </authorList>
    </citation>
    <scope>NUCLEOTIDE SEQUENCE</scope>
    <source>
        <strain evidence="13">Brora</strain>
    </source>
</reference>
<keyword evidence="4 10" id="KW-0812">Transmembrane</keyword>
<feature type="transmembrane region" description="Helical" evidence="10">
    <location>
        <begin position="108"/>
        <end position="126"/>
    </location>
</feature>
<dbReference type="PhylomeDB" id="T1JA05"/>
<dbReference type="EnsemblMetazoa" id="SMAR010558-RA">
    <property type="protein sequence ID" value="SMAR010558-PA"/>
    <property type="gene ID" value="SMAR010558"/>
</dbReference>
<dbReference type="OMA" id="CKCSVYL"/>
<keyword evidence="5 10" id="KW-1133">Transmembrane helix</keyword>
<dbReference type="HOGENOM" id="CLU_009579_3_7_1"/>
<dbReference type="PROSITE" id="PS50262">
    <property type="entry name" value="G_PROTEIN_RECEP_F1_2"/>
    <property type="match status" value="1"/>
</dbReference>
<accession>T1JA05</accession>
<protein>
    <recommendedName>
        <fullName evidence="11">G-protein coupled receptors family 1 profile domain-containing protein</fullName>
    </recommendedName>
</protein>
<evidence type="ECO:0000313" key="12">
    <source>
        <dbReference type="EnsemblMetazoa" id="SMAR010558-PA"/>
    </source>
</evidence>
<dbReference type="PRINTS" id="PR00237">
    <property type="entry name" value="GPCRRHODOPSN"/>
</dbReference>
<dbReference type="Proteomes" id="UP000014500">
    <property type="component" value="Unassembled WGS sequence"/>
</dbReference>
<dbReference type="Pfam" id="PF00001">
    <property type="entry name" value="7tm_1"/>
    <property type="match status" value="1"/>
</dbReference>
<feature type="transmembrane region" description="Helical" evidence="10">
    <location>
        <begin position="32"/>
        <end position="53"/>
    </location>
</feature>
<evidence type="ECO:0000256" key="9">
    <source>
        <dbReference type="ARBA" id="ARBA00023224"/>
    </source>
</evidence>
<evidence type="ECO:0000256" key="4">
    <source>
        <dbReference type="ARBA" id="ARBA00022692"/>
    </source>
</evidence>
<comment type="similarity">
    <text evidence="2">Belongs to the G-protein coupled receptor 1 family.</text>
</comment>
<keyword evidence="8" id="KW-0675">Receptor</keyword>
<evidence type="ECO:0000256" key="5">
    <source>
        <dbReference type="ARBA" id="ARBA00022989"/>
    </source>
</evidence>
<sequence>MVYGSERALVGGGAAADAGSEAATAVSLIPIIQAGAILLIGVAIIIANVLVIATLIMSPSQRDAMVYYVLSLAAADLLCGILVVPLSVYPAVGRRWVYGEFVCRIEGYLEVCLWSVSVYTFMWISVDRYLAVKKPLRYETLQTRTRCQCWMVFTWITAAFLCCPPLLGFSTASYYEAGALCLLEWSNMIAYSLTLAALVLGPSLITVIYTHIYIFHAIRKARRPHINPADKEHVAAVIEVAASAYHPMSLTLVLVFWMSWLPWLGLCAYEQIIGKVDMPLVHFSLIWLGVLNCFWKTIIYITMNPEFRSSLRFFCTSICCCVIKSPRHTQQQQMSQQPVLTTRQR</sequence>
<dbReference type="CDD" id="cd00637">
    <property type="entry name" value="7tm_classA_rhodopsin-like"/>
    <property type="match status" value="1"/>
</dbReference>
<dbReference type="EMBL" id="JH431980">
    <property type="status" value="NOT_ANNOTATED_CDS"/>
    <property type="molecule type" value="Genomic_DNA"/>
</dbReference>
<dbReference type="AlphaFoldDB" id="T1JA05"/>
<reference evidence="12" key="2">
    <citation type="submission" date="2015-02" db="UniProtKB">
        <authorList>
            <consortium name="EnsemblMetazoa"/>
        </authorList>
    </citation>
    <scope>IDENTIFICATION</scope>
</reference>
<evidence type="ECO:0000256" key="7">
    <source>
        <dbReference type="ARBA" id="ARBA00023136"/>
    </source>
</evidence>
<keyword evidence="6" id="KW-0297">G-protein coupled receptor</keyword>
<dbReference type="InterPro" id="IPR017452">
    <property type="entry name" value="GPCR_Rhodpsn_7TM"/>
</dbReference>
<name>T1JA05_STRMM</name>
<comment type="subcellular location">
    <subcellularLocation>
        <location evidence="1">Cell membrane</location>
        <topology evidence="1">Multi-pass membrane protein</topology>
    </subcellularLocation>
</comment>
<evidence type="ECO:0000256" key="2">
    <source>
        <dbReference type="ARBA" id="ARBA00010663"/>
    </source>
</evidence>
<evidence type="ECO:0000256" key="1">
    <source>
        <dbReference type="ARBA" id="ARBA00004651"/>
    </source>
</evidence>
<evidence type="ECO:0000256" key="10">
    <source>
        <dbReference type="SAM" id="Phobius"/>
    </source>
</evidence>
<feature type="transmembrane region" description="Helical" evidence="10">
    <location>
        <begin position="65"/>
        <end position="88"/>
    </location>
</feature>
<feature type="transmembrane region" description="Helical" evidence="10">
    <location>
        <begin position="236"/>
        <end position="260"/>
    </location>
</feature>
<evidence type="ECO:0000256" key="6">
    <source>
        <dbReference type="ARBA" id="ARBA00023040"/>
    </source>
</evidence>